<evidence type="ECO:0000256" key="8">
    <source>
        <dbReference type="ARBA" id="ARBA00023098"/>
    </source>
</evidence>
<dbReference type="PANTHER" id="PTHR23063">
    <property type="entry name" value="PHOSPHOLIPID ACYLTRANSFERASE"/>
    <property type="match status" value="1"/>
</dbReference>
<feature type="transmembrane region" description="Helical" evidence="14">
    <location>
        <begin position="438"/>
        <end position="458"/>
    </location>
</feature>
<dbReference type="SMART" id="SM00563">
    <property type="entry name" value="PlsC"/>
    <property type="match status" value="1"/>
</dbReference>
<feature type="transmembrane region" description="Helical" evidence="14">
    <location>
        <begin position="69"/>
        <end position="95"/>
    </location>
</feature>
<dbReference type="Pfam" id="PF01553">
    <property type="entry name" value="Acyltransferase"/>
    <property type="match status" value="1"/>
</dbReference>
<keyword evidence="4" id="KW-0444">Lipid biosynthesis</keyword>
<reference evidence="16" key="1">
    <citation type="submission" date="2023-10" db="EMBL/GenBank/DDBJ databases">
        <title>Genome assemblies of two species of porcelain crab, Petrolisthes cinctipes and Petrolisthes manimaculis (Anomura: Porcellanidae).</title>
        <authorList>
            <person name="Angst P."/>
        </authorList>
    </citation>
    <scope>NUCLEOTIDE SEQUENCE</scope>
    <source>
        <strain evidence="16">PB745_01</strain>
        <tissue evidence="16">Gill</tissue>
    </source>
</reference>
<comment type="caution">
    <text evidence="16">The sequence shown here is derived from an EMBL/GenBank/DDBJ whole genome shotgun (WGS) entry which is preliminary data.</text>
</comment>
<keyword evidence="7 14" id="KW-1133">Transmembrane helix</keyword>
<dbReference type="GO" id="GO:0004366">
    <property type="term" value="F:glycerol-3-phosphate O-acyltransferase activity"/>
    <property type="evidence" value="ECO:0007669"/>
    <property type="project" value="TreeGrafter"/>
</dbReference>
<evidence type="ECO:0000256" key="2">
    <source>
        <dbReference type="ARBA" id="ARBA00005189"/>
    </source>
</evidence>
<evidence type="ECO:0000256" key="4">
    <source>
        <dbReference type="ARBA" id="ARBA00022516"/>
    </source>
</evidence>
<evidence type="ECO:0000256" key="6">
    <source>
        <dbReference type="ARBA" id="ARBA00022692"/>
    </source>
</evidence>
<evidence type="ECO:0000259" key="15">
    <source>
        <dbReference type="SMART" id="SM00563"/>
    </source>
</evidence>
<dbReference type="EMBL" id="JAWQEG010003884">
    <property type="protein sequence ID" value="KAK3864032.1"/>
    <property type="molecule type" value="Genomic_DNA"/>
</dbReference>
<evidence type="ECO:0000256" key="1">
    <source>
        <dbReference type="ARBA" id="ARBA00004370"/>
    </source>
</evidence>
<name>A0AAE1EZ73_PETCI</name>
<dbReference type="GO" id="GO:0016020">
    <property type="term" value="C:membrane"/>
    <property type="evidence" value="ECO:0007669"/>
    <property type="project" value="UniProtKB-SubCell"/>
</dbReference>
<evidence type="ECO:0000313" key="17">
    <source>
        <dbReference type="Proteomes" id="UP001286313"/>
    </source>
</evidence>
<evidence type="ECO:0000313" key="16">
    <source>
        <dbReference type="EMBL" id="KAK3864032.1"/>
    </source>
</evidence>
<evidence type="ECO:0000256" key="11">
    <source>
        <dbReference type="ARBA" id="ARBA00023264"/>
    </source>
</evidence>
<dbReference type="CDD" id="cd07991">
    <property type="entry name" value="LPLAT_LPCAT1-like"/>
    <property type="match status" value="1"/>
</dbReference>
<keyword evidence="9 14" id="KW-0472">Membrane</keyword>
<evidence type="ECO:0000256" key="10">
    <source>
        <dbReference type="ARBA" id="ARBA00023209"/>
    </source>
</evidence>
<comment type="pathway">
    <text evidence="2">Lipid metabolism.</text>
</comment>
<keyword evidence="11" id="KW-1208">Phospholipid metabolism</keyword>
<feature type="transmembrane region" description="Helical" evidence="14">
    <location>
        <begin position="227"/>
        <end position="245"/>
    </location>
</feature>
<dbReference type="InterPro" id="IPR002123">
    <property type="entry name" value="Plipid/glycerol_acylTrfase"/>
</dbReference>
<evidence type="ECO:0000256" key="5">
    <source>
        <dbReference type="ARBA" id="ARBA00022679"/>
    </source>
</evidence>
<keyword evidence="17" id="KW-1185">Reference proteome</keyword>
<keyword evidence="10" id="KW-0594">Phospholipid biosynthesis</keyword>
<keyword evidence="6 14" id="KW-0812">Transmembrane</keyword>
<accession>A0AAE1EZ73</accession>
<evidence type="ECO:0000256" key="12">
    <source>
        <dbReference type="ARBA" id="ARBA00023315"/>
    </source>
</evidence>
<evidence type="ECO:0000256" key="14">
    <source>
        <dbReference type="SAM" id="Phobius"/>
    </source>
</evidence>
<dbReference type="AlphaFoldDB" id="A0AAE1EZ73"/>
<dbReference type="GO" id="GO:0019432">
    <property type="term" value="P:triglyceride biosynthetic process"/>
    <property type="evidence" value="ECO:0007669"/>
    <property type="project" value="TreeGrafter"/>
</dbReference>
<evidence type="ECO:0000256" key="3">
    <source>
        <dbReference type="ARBA" id="ARBA00008655"/>
    </source>
</evidence>
<protein>
    <recommendedName>
        <fullName evidence="15">Phospholipid/glycerol acyltransferase domain-containing protein</fullName>
    </recommendedName>
</protein>
<gene>
    <name evidence="16" type="ORF">Pcinc_030246</name>
</gene>
<dbReference type="PANTHER" id="PTHR23063:SF2">
    <property type="entry name" value="GLYCEROL-3-PHOSPHATE ACYLTRANSFERASE 4, ISOFORM D-RELATED"/>
    <property type="match status" value="1"/>
</dbReference>
<sequence>MECSPRGSVNGTTSSHMQLQESDGLVLGWNTDADNTDHGLVLGWNTDIDNPDHVYVMLVSPATMAVVDALATAALTVVIPPFLIILVTVLVLASLGKSLGLRQKYVQFLLKVFEDGNRILVKKFGRQRLKKEFTRNGEEQNDEDDEEEEQVTNDVICRDKLVLRPTIDKGDTEGQDMQREFDLGDCLDYIRTGMEAIVDDEVTKRFSAEELTSWNFLTRTNCQYEFISVRLTIFWVVGFILRYFFLLPLRILILLIGMVVMVTCTYVVGCLPESKTKRKLNSSVSVFCFDFLSGALSLVCTYHNQENVPRRGICVANHTTPIDVLVLACDNTYDMVGQRHGGFLGIFQRALSRASAHIWFERSESKDRFAVARRLKEHVEDPDKLPILIFPEGTCINNTSVMQFKKGTFEVGGIIYPVAIKYDPRFGDAFWNSSKESMISYIYMMMTSWAIVCDVWYLPPMLRRESESSIDFANRVKAEIARQGGLVDLVWDGGLKRSAPKIEWKHQYQQLFSKRLKVLNVNSEKKVEKVE</sequence>
<evidence type="ECO:0000256" key="9">
    <source>
        <dbReference type="ARBA" id="ARBA00023136"/>
    </source>
</evidence>
<dbReference type="SUPFAM" id="SSF69593">
    <property type="entry name" value="Glycerol-3-phosphate (1)-acyltransferase"/>
    <property type="match status" value="1"/>
</dbReference>
<organism evidence="16 17">
    <name type="scientific">Petrolisthes cinctipes</name>
    <name type="common">Flat porcelain crab</name>
    <dbReference type="NCBI Taxonomy" id="88211"/>
    <lineage>
        <taxon>Eukaryota</taxon>
        <taxon>Metazoa</taxon>
        <taxon>Ecdysozoa</taxon>
        <taxon>Arthropoda</taxon>
        <taxon>Crustacea</taxon>
        <taxon>Multicrustacea</taxon>
        <taxon>Malacostraca</taxon>
        <taxon>Eumalacostraca</taxon>
        <taxon>Eucarida</taxon>
        <taxon>Decapoda</taxon>
        <taxon>Pleocyemata</taxon>
        <taxon>Anomura</taxon>
        <taxon>Galatheoidea</taxon>
        <taxon>Porcellanidae</taxon>
        <taxon>Petrolisthes</taxon>
    </lineage>
</organism>
<keyword evidence="8" id="KW-0443">Lipid metabolism</keyword>
<dbReference type="GO" id="GO:0008654">
    <property type="term" value="P:phospholipid biosynthetic process"/>
    <property type="evidence" value="ECO:0007669"/>
    <property type="project" value="UniProtKB-KW"/>
</dbReference>
<comment type="similarity">
    <text evidence="3">Belongs to the 1-acyl-sn-glycerol-3-phosphate acyltransferase family.</text>
</comment>
<evidence type="ECO:0000256" key="7">
    <source>
        <dbReference type="ARBA" id="ARBA00022989"/>
    </source>
</evidence>
<dbReference type="Proteomes" id="UP001286313">
    <property type="component" value="Unassembled WGS sequence"/>
</dbReference>
<keyword evidence="5" id="KW-0808">Transferase</keyword>
<dbReference type="InterPro" id="IPR045252">
    <property type="entry name" value="LPCAT1-like"/>
</dbReference>
<dbReference type="GO" id="GO:0005783">
    <property type="term" value="C:endoplasmic reticulum"/>
    <property type="evidence" value="ECO:0007669"/>
    <property type="project" value="TreeGrafter"/>
</dbReference>
<comment type="pathway">
    <text evidence="13">Phospholipid metabolism.</text>
</comment>
<feature type="domain" description="Phospholipid/glycerol acyltransferase" evidence="15">
    <location>
        <begin position="312"/>
        <end position="423"/>
    </location>
</feature>
<proteinExistence type="inferred from homology"/>
<feature type="transmembrane region" description="Helical" evidence="14">
    <location>
        <begin position="251"/>
        <end position="272"/>
    </location>
</feature>
<evidence type="ECO:0000256" key="13">
    <source>
        <dbReference type="ARBA" id="ARBA00025707"/>
    </source>
</evidence>
<keyword evidence="12" id="KW-0012">Acyltransferase</keyword>
<comment type="subcellular location">
    <subcellularLocation>
        <location evidence="1">Membrane</location>
    </subcellularLocation>
</comment>